<evidence type="ECO:0000256" key="5">
    <source>
        <dbReference type="ARBA" id="ARBA00022989"/>
    </source>
</evidence>
<evidence type="ECO:0000313" key="8">
    <source>
        <dbReference type="EMBL" id="MBB3102958.1"/>
    </source>
</evidence>
<dbReference type="AlphaFoldDB" id="A0A839T1H4"/>
<accession>A0A839T1H4</accession>
<reference evidence="8 9" key="1">
    <citation type="submission" date="2020-08" db="EMBL/GenBank/DDBJ databases">
        <title>Genomic Encyclopedia of Type Strains, Phase III (KMG-III): the genomes of soil and plant-associated and newly described type strains.</title>
        <authorList>
            <person name="Whitman W."/>
        </authorList>
    </citation>
    <scope>NUCLEOTIDE SEQUENCE [LARGE SCALE GENOMIC DNA]</scope>
    <source>
        <strain evidence="8 9">CECT 4462</strain>
    </source>
</reference>
<evidence type="ECO:0000256" key="6">
    <source>
        <dbReference type="ARBA" id="ARBA00023136"/>
    </source>
</evidence>
<evidence type="ECO:0000313" key="9">
    <source>
        <dbReference type="Proteomes" id="UP000549250"/>
    </source>
</evidence>
<keyword evidence="6 7" id="KW-0472">Membrane</keyword>
<dbReference type="EMBL" id="JACHXI010000005">
    <property type="protein sequence ID" value="MBB3102958.1"/>
    <property type="molecule type" value="Genomic_DNA"/>
</dbReference>
<protein>
    <submittedName>
        <fullName evidence="8">Putative oxidoreductase</fullName>
    </submittedName>
</protein>
<dbReference type="Proteomes" id="UP000549250">
    <property type="component" value="Unassembled WGS sequence"/>
</dbReference>
<dbReference type="PANTHER" id="PTHR33452:SF1">
    <property type="entry name" value="INNER MEMBRANE PROTEIN YPHA-RELATED"/>
    <property type="match status" value="1"/>
</dbReference>
<evidence type="ECO:0000256" key="4">
    <source>
        <dbReference type="ARBA" id="ARBA00022692"/>
    </source>
</evidence>
<dbReference type="RefSeq" id="WP_183165931.1">
    <property type="nucleotide sequence ID" value="NZ_JACHXI010000005.1"/>
</dbReference>
<name>A0A839T1H4_AZOMA</name>
<evidence type="ECO:0000256" key="2">
    <source>
        <dbReference type="ARBA" id="ARBA00006679"/>
    </source>
</evidence>
<keyword evidence="5 7" id="KW-1133">Transmembrane helix</keyword>
<dbReference type="InterPro" id="IPR032808">
    <property type="entry name" value="DoxX"/>
</dbReference>
<proteinExistence type="inferred from homology"/>
<feature type="transmembrane region" description="Helical" evidence="7">
    <location>
        <begin position="106"/>
        <end position="128"/>
    </location>
</feature>
<evidence type="ECO:0000256" key="1">
    <source>
        <dbReference type="ARBA" id="ARBA00004651"/>
    </source>
</evidence>
<keyword evidence="3" id="KW-1003">Cell membrane</keyword>
<dbReference type="InterPro" id="IPR051907">
    <property type="entry name" value="DoxX-like_oxidoreductase"/>
</dbReference>
<dbReference type="PANTHER" id="PTHR33452">
    <property type="entry name" value="OXIDOREDUCTASE CATD-RELATED"/>
    <property type="match status" value="1"/>
</dbReference>
<sequence length="136" mass="14255">MPFTINDTTTFTGRALLSSLFLVSGFAKVTAPDATLGYIGSTGMPFPTLALIAALVIELGFASALLVGYRTRFVAAVMAGFSLATALVFHNQLGDQNQLIHFLKNLAIAGGLLQLAIHGGGALSLDIYRSRRVALA</sequence>
<dbReference type="Pfam" id="PF07681">
    <property type="entry name" value="DoxX"/>
    <property type="match status" value="1"/>
</dbReference>
<dbReference type="GO" id="GO:0005886">
    <property type="term" value="C:plasma membrane"/>
    <property type="evidence" value="ECO:0007669"/>
    <property type="project" value="UniProtKB-SubCell"/>
</dbReference>
<feature type="transmembrane region" description="Helical" evidence="7">
    <location>
        <begin position="43"/>
        <end position="66"/>
    </location>
</feature>
<comment type="caution">
    <text evidence="8">The sequence shown here is derived from an EMBL/GenBank/DDBJ whole genome shotgun (WGS) entry which is preliminary data.</text>
</comment>
<gene>
    <name evidence="8" type="ORF">FHR87_001353</name>
</gene>
<evidence type="ECO:0000256" key="3">
    <source>
        <dbReference type="ARBA" id="ARBA00022475"/>
    </source>
</evidence>
<comment type="similarity">
    <text evidence="2">Belongs to the DoxX family.</text>
</comment>
<feature type="transmembrane region" description="Helical" evidence="7">
    <location>
        <begin position="73"/>
        <end position="94"/>
    </location>
</feature>
<keyword evidence="4 7" id="KW-0812">Transmembrane</keyword>
<evidence type="ECO:0000256" key="7">
    <source>
        <dbReference type="SAM" id="Phobius"/>
    </source>
</evidence>
<keyword evidence="9" id="KW-1185">Reference proteome</keyword>
<organism evidence="8 9">
    <name type="scientific">Azomonas macrocytogenes</name>
    <name type="common">Azotobacter macrocytogenes</name>
    <dbReference type="NCBI Taxonomy" id="69962"/>
    <lineage>
        <taxon>Bacteria</taxon>
        <taxon>Pseudomonadati</taxon>
        <taxon>Pseudomonadota</taxon>
        <taxon>Gammaproteobacteria</taxon>
        <taxon>Pseudomonadales</taxon>
        <taxon>Pseudomonadaceae</taxon>
        <taxon>Azomonas</taxon>
    </lineage>
</organism>
<comment type="subcellular location">
    <subcellularLocation>
        <location evidence="1">Cell membrane</location>
        <topology evidence="1">Multi-pass membrane protein</topology>
    </subcellularLocation>
</comment>